<dbReference type="SUPFAM" id="SSF117074">
    <property type="entry name" value="Hypothetical protein PA1324"/>
    <property type="match status" value="1"/>
</dbReference>
<dbReference type="GO" id="GO:0055085">
    <property type="term" value="P:transmembrane transport"/>
    <property type="evidence" value="ECO:0007669"/>
    <property type="project" value="InterPro"/>
</dbReference>
<keyword evidence="13" id="KW-1185">Reference proteome</keyword>
<dbReference type="InterPro" id="IPR035906">
    <property type="entry name" value="MetI-like_sf"/>
</dbReference>
<sequence length="433" mass="45293">MTRRAGTPARGGRWMAWAFLAPAVALMAVFLVYPAVYSVVRSLFDAPGTRFVGLDNYRTAFTDDRTLVAMRNSAIWVLVAPTLVTGIGLVLAVLTERVRWAAAFRLVMFMPLAISLVASGIIFRLVYDEDPDSGLANAVVVAVHDAFTASAPYPGARPRDGGGLVVAPDGALVTSAPVAAQDALALPLTGYDPADLPPTAAAAAVPEPGPGLRGLVWLDVGSGPDRTGLVDEGERGVPGVAVEVVAGDRVVATATTGDDGRFTVPDLAAGTYAVRLPGASFAEPFRGLTWLGPVLVTPVVISAWLWIMSGFAMTLIAAGLASIPRDALEAARVDGATEWQVFRRVTVPLLSPVLLVVVVTLVINVLKVFDLVFVTAPGSVQEEANVLALQMWQVSFGAGGGDQGLGSALAVLLFLLVVPAMVFNIRRFRGDQG</sequence>
<name>A0A543DYZ4_9PSEU</name>
<feature type="transmembrane region" description="Helical" evidence="10">
    <location>
        <begin position="74"/>
        <end position="94"/>
    </location>
</feature>
<dbReference type="RefSeq" id="WP_246106277.1">
    <property type="nucleotide sequence ID" value="NZ_VFPA01000001.1"/>
</dbReference>
<evidence type="ECO:0000256" key="1">
    <source>
        <dbReference type="ARBA" id="ARBA00004613"/>
    </source>
</evidence>
<evidence type="ECO:0000313" key="12">
    <source>
        <dbReference type="EMBL" id="TQM14560.1"/>
    </source>
</evidence>
<proteinExistence type="inferred from homology"/>
<evidence type="ECO:0000256" key="7">
    <source>
        <dbReference type="ARBA" id="ARBA00022729"/>
    </source>
</evidence>
<keyword evidence="5" id="KW-0964">Secreted</keyword>
<gene>
    <name evidence="12" type="ORF">FB558_1326</name>
</gene>
<evidence type="ECO:0000256" key="8">
    <source>
        <dbReference type="ARBA" id="ARBA00022989"/>
    </source>
</evidence>
<feature type="transmembrane region" description="Helical" evidence="10">
    <location>
        <begin position="345"/>
        <end position="366"/>
    </location>
</feature>
<feature type="transmembrane region" description="Helical" evidence="10">
    <location>
        <begin position="12"/>
        <end position="33"/>
    </location>
</feature>
<keyword evidence="7" id="KW-0732">Signal</keyword>
<comment type="caution">
    <text evidence="12">The sequence shown here is derived from an EMBL/GenBank/DDBJ whole genome shotgun (WGS) entry which is preliminary data.</text>
</comment>
<dbReference type="SUPFAM" id="SSF161098">
    <property type="entry name" value="MetI-like"/>
    <property type="match status" value="1"/>
</dbReference>
<evidence type="ECO:0000259" key="11">
    <source>
        <dbReference type="PROSITE" id="PS50928"/>
    </source>
</evidence>
<feature type="domain" description="ABC transmembrane type-1" evidence="11">
    <location>
        <begin position="70"/>
        <end position="424"/>
    </location>
</feature>
<dbReference type="InterPro" id="IPR033764">
    <property type="entry name" value="Sdr_B"/>
</dbReference>
<dbReference type="Gene3D" id="1.10.3720.10">
    <property type="entry name" value="MetI-like"/>
    <property type="match status" value="2"/>
</dbReference>
<dbReference type="SUPFAM" id="SSF160964">
    <property type="entry name" value="MalF N-terminal region-like"/>
    <property type="match status" value="1"/>
</dbReference>
<evidence type="ECO:0000256" key="9">
    <source>
        <dbReference type="ARBA" id="ARBA00023136"/>
    </source>
</evidence>
<feature type="transmembrane region" description="Helical" evidence="10">
    <location>
        <begin position="106"/>
        <end position="127"/>
    </location>
</feature>
<comment type="similarity">
    <text evidence="10">Belongs to the binding-protein-dependent transport system permease family.</text>
</comment>
<dbReference type="CDD" id="cd06261">
    <property type="entry name" value="TM_PBP2"/>
    <property type="match status" value="1"/>
</dbReference>
<dbReference type="GO" id="GO:0005576">
    <property type="term" value="C:extracellular region"/>
    <property type="evidence" value="ECO:0007669"/>
    <property type="project" value="UniProtKB-SubCell"/>
</dbReference>
<evidence type="ECO:0000256" key="6">
    <source>
        <dbReference type="ARBA" id="ARBA00022692"/>
    </source>
</evidence>
<dbReference type="PANTHER" id="PTHR43227">
    <property type="entry name" value="BLL4140 PROTEIN"/>
    <property type="match status" value="1"/>
</dbReference>
<evidence type="ECO:0000313" key="13">
    <source>
        <dbReference type="Proteomes" id="UP000315677"/>
    </source>
</evidence>
<dbReference type="PANTHER" id="PTHR43227:SF8">
    <property type="entry name" value="DIACETYLCHITOBIOSE UPTAKE SYSTEM PERMEASE PROTEIN DASB"/>
    <property type="match status" value="1"/>
</dbReference>
<dbReference type="PROSITE" id="PS50928">
    <property type="entry name" value="ABC_TM1"/>
    <property type="match status" value="1"/>
</dbReference>
<keyword evidence="9 10" id="KW-0472">Membrane</keyword>
<evidence type="ECO:0000256" key="5">
    <source>
        <dbReference type="ARBA" id="ARBA00022525"/>
    </source>
</evidence>
<dbReference type="AlphaFoldDB" id="A0A543DYZ4"/>
<comment type="subcellular location">
    <subcellularLocation>
        <location evidence="2 10">Cell membrane</location>
        <topology evidence="2 10">Multi-pass membrane protein</topology>
    </subcellularLocation>
    <subcellularLocation>
        <location evidence="1">Secreted</location>
    </subcellularLocation>
</comment>
<evidence type="ECO:0000256" key="4">
    <source>
        <dbReference type="ARBA" id="ARBA00022475"/>
    </source>
</evidence>
<feature type="transmembrane region" description="Helical" evidence="10">
    <location>
        <begin position="303"/>
        <end position="324"/>
    </location>
</feature>
<keyword evidence="3 10" id="KW-0813">Transport</keyword>
<reference evidence="12 13" key="1">
    <citation type="submission" date="2019-06" db="EMBL/GenBank/DDBJ databases">
        <title>Sequencing the genomes of 1000 actinobacteria strains.</title>
        <authorList>
            <person name="Klenk H.-P."/>
        </authorList>
    </citation>
    <scope>NUCLEOTIDE SEQUENCE [LARGE SCALE GENOMIC DNA]</scope>
    <source>
        <strain evidence="12 13">DSM 45301</strain>
    </source>
</reference>
<evidence type="ECO:0000256" key="2">
    <source>
        <dbReference type="ARBA" id="ARBA00004651"/>
    </source>
</evidence>
<feature type="transmembrane region" description="Helical" evidence="10">
    <location>
        <begin position="405"/>
        <end position="425"/>
    </location>
</feature>
<dbReference type="GO" id="GO:0005886">
    <property type="term" value="C:plasma membrane"/>
    <property type="evidence" value="ECO:0007669"/>
    <property type="project" value="UniProtKB-SubCell"/>
</dbReference>
<protein>
    <submittedName>
        <fullName evidence="12">Carbohydrate ABC transporter membrane protein 1 (CUT1 family)</fullName>
    </submittedName>
</protein>
<keyword evidence="8 10" id="KW-1133">Transmembrane helix</keyword>
<evidence type="ECO:0000256" key="10">
    <source>
        <dbReference type="RuleBase" id="RU363032"/>
    </source>
</evidence>
<keyword evidence="4" id="KW-1003">Cell membrane</keyword>
<dbReference type="Pfam" id="PF00528">
    <property type="entry name" value="BPD_transp_1"/>
    <property type="match status" value="1"/>
</dbReference>
<accession>A0A543DYZ4</accession>
<evidence type="ECO:0000256" key="3">
    <source>
        <dbReference type="ARBA" id="ARBA00022448"/>
    </source>
</evidence>
<dbReference type="InterPro" id="IPR000515">
    <property type="entry name" value="MetI-like"/>
</dbReference>
<dbReference type="EMBL" id="VFPA01000001">
    <property type="protein sequence ID" value="TQM14560.1"/>
    <property type="molecule type" value="Genomic_DNA"/>
</dbReference>
<dbReference type="Pfam" id="PF17210">
    <property type="entry name" value="SdrD_B"/>
    <property type="match status" value="1"/>
</dbReference>
<dbReference type="Proteomes" id="UP000315677">
    <property type="component" value="Unassembled WGS sequence"/>
</dbReference>
<dbReference type="InterPro" id="IPR050809">
    <property type="entry name" value="UgpAE/MalFG_permease"/>
</dbReference>
<keyword evidence="6 10" id="KW-0812">Transmembrane</keyword>
<organism evidence="12 13">
    <name type="scientific">Pseudonocardia kunmingensis</name>
    <dbReference type="NCBI Taxonomy" id="630975"/>
    <lineage>
        <taxon>Bacteria</taxon>
        <taxon>Bacillati</taxon>
        <taxon>Actinomycetota</taxon>
        <taxon>Actinomycetes</taxon>
        <taxon>Pseudonocardiales</taxon>
        <taxon>Pseudonocardiaceae</taxon>
        <taxon>Pseudonocardia</taxon>
    </lineage>
</organism>